<evidence type="ECO:0000256" key="9">
    <source>
        <dbReference type="ARBA" id="ARBA00031636"/>
    </source>
</evidence>
<evidence type="ECO:0000256" key="2">
    <source>
        <dbReference type="ARBA" id="ARBA00022448"/>
    </source>
</evidence>
<evidence type="ECO:0000313" key="11">
    <source>
        <dbReference type="EMBL" id="MEE1673280.1"/>
    </source>
</evidence>
<dbReference type="Pfam" id="PF01554">
    <property type="entry name" value="MatE"/>
    <property type="match status" value="2"/>
</dbReference>
<dbReference type="RefSeq" id="WP_329774620.1">
    <property type="nucleotide sequence ID" value="NZ_JAYDYW010000004.1"/>
</dbReference>
<evidence type="ECO:0000256" key="8">
    <source>
        <dbReference type="ARBA" id="ARBA00023136"/>
    </source>
</evidence>
<dbReference type="CDD" id="cd13131">
    <property type="entry name" value="MATE_NorM_like"/>
    <property type="match status" value="1"/>
</dbReference>
<keyword evidence="7" id="KW-0406">Ion transport</keyword>
<evidence type="ECO:0000313" key="12">
    <source>
        <dbReference type="Proteomes" id="UP001310248"/>
    </source>
</evidence>
<gene>
    <name evidence="11" type="ORF">SNR37_002696</name>
</gene>
<feature type="transmembrane region" description="Helical" evidence="10">
    <location>
        <begin position="283"/>
        <end position="308"/>
    </location>
</feature>
<dbReference type="InterPro" id="IPR048279">
    <property type="entry name" value="MdtK-like"/>
</dbReference>
<comment type="caution">
    <text evidence="11">The sequence shown here is derived from an EMBL/GenBank/DDBJ whole genome shotgun (WGS) entry which is preliminary data.</text>
</comment>
<dbReference type="InterPro" id="IPR002528">
    <property type="entry name" value="MATE_fam"/>
</dbReference>
<feature type="transmembrane region" description="Helical" evidence="10">
    <location>
        <begin position="427"/>
        <end position="449"/>
    </location>
</feature>
<keyword evidence="3" id="KW-0050">Antiport</keyword>
<organism evidence="11 12">
    <name type="scientific">Agarivorans aestuarii</name>
    <dbReference type="NCBI Taxonomy" id="1563703"/>
    <lineage>
        <taxon>Bacteria</taxon>
        <taxon>Pseudomonadati</taxon>
        <taxon>Pseudomonadota</taxon>
        <taxon>Gammaproteobacteria</taxon>
        <taxon>Alteromonadales</taxon>
        <taxon>Alteromonadaceae</taxon>
        <taxon>Agarivorans</taxon>
    </lineage>
</organism>
<proteinExistence type="predicted"/>
<evidence type="ECO:0000256" key="3">
    <source>
        <dbReference type="ARBA" id="ARBA00022449"/>
    </source>
</evidence>
<evidence type="ECO:0000256" key="5">
    <source>
        <dbReference type="ARBA" id="ARBA00022692"/>
    </source>
</evidence>
<feature type="transmembrane region" description="Helical" evidence="10">
    <location>
        <begin position="166"/>
        <end position="190"/>
    </location>
</feature>
<feature type="transmembrane region" description="Helical" evidence="10">
    <location>
        <begin position="320"/>
        <end position="343"/>
    </location>
</feature>
<evidence type="ECO:0000256" key="1">
    <source>
        <dbReference type="ARBA" id="ARBA00004429"/>
    </source>
</evidence>
<dbReference type="PANTHER" id="PTHR43298">
    <property type="entry name" value="MULTIDRUG RESISTANCE PROTEIN NORM-RELATED"/>
    <property type="match status" value="1"/>
</dbReference>
<keyword evidence="5 10" id="KW-0812">Transmembrane</keyword>
<feature type="transmembrane region" description="Helical" evidence="10">
    <location>
        <begin position="94"/>
        <end position="117"/>
    </location>
</feature>
<evidence type="ECO:0000256" key="10">
    <source>
        <dbReference type="SAM" id="Phobius"/>
    </source>
</evidence>
<feature type="transmembrane region" description="Helical" evidence="10">
    <location>
        <begin position="137"/>
        <end position="154"/>
    </location>
</feature>
<feature type="transmembrane region" description="Helical" evidence="10">
    <location>
        <begin position="248"/>
        <end position="271"/>
    </location>
</feature>
<feature type="transmembrane region" description="Helical" evidence="10">
    <location>
        <begin position="196"/>
        <end position="219"/>
    </location>
</feature>
<keyword evidence="4" id="KW-1003">Cell membrane</keyword>
<reference evidence="12" key="1">
    <citation type="submission" date="2023-07" db="EMBL/GenBank/DDBJ databases">
        <title>Draft genome sequence of Agarivorans aestuarii strain ZMCS4, a CAZymes producing bacteria isolated from the marine brown algae Clodostephus spongiosus.</title>
        <authorList>
            <person name="Lorente B."/>
            <person name="Cabral C."/>
            <person name="Frias J."/>
            <person name="Faria J."/>
            <person name="Toubarro D."/>
        </authorList>
    </citation>
    <scope>NUCLEOTIDE SEQUENCE [LARGE SCALE GENOMIC DNA]</scope>
    <source>
        <strain evidence="12">ZMCS4</strain>
    </source>
</reference>
<dbReference type="PIRSF" id="PIRSF006603">
    <property type="entry name" value="DinF"/>
    <property type="match status" value="1"/>
</dbReference>
<dbReference type="PANTHER" id="PTHR43298:SF2">
    <property type="entry name" value="FMN_FAD EXPORTER YEEO-RELATED"/>
    <property type="match status" value="1"/>
</dbReference>
<dbReference type="EMBL" id="JAYDYW010000004">
    <property type="protein sequence ID" value="MEE1673280.1"/>
    <property type="molecule type" value="Genomic_DNA"/>
</dbReference>
<evidence type="ECO:0000256" key="6">
    <source>
        <dbReference type="ARBA" id="ARBA00022989"/>
    </source>
</evidence>
<dbReference type="Proteomes" id="UP001310248">
    <property type="component" value="Unassembled WGS sequence"/>
</dbReference>
<sequence>MKHFFLGFKQRFSKECFAILRLAGPIVVAQLTITGMSFVDTIMAGSVSPTDLAAVAVAASFFNPIILLLQGILMAVTPLVAYQIGAKQAHNGGNILRQALVISMLLAAVAWVVLWFAPNVFNIMDVEEQLVGLTKQYLYFVSFGLPAFALYQVLRGVNEACSNIKAIMLIGIIGLLINIPINYIFINGLYGMPKLGGAGCGVATAMVNWFMALAMLVYATRSKTLLPLKLFERYNGLDWPIVSRIFKLGLPIGGAIFFEVTLFSMIALLLSPLGADIVAAHQIALNFTSMVFMLPLSIGIALTIRVGNFMGEKSLDKAQITAYSGIILSIIITLFIASATIVFRHHIIGWYTENTTVAAIAAPLFLLAATYQLSDSLQVCCGGALRGYQDTRFILIVTLISFWPIGLGVGSILTFTDYFTEEPMGVIGFWIAIVLALTACAIGLCWRLIWASNNPDKLHLINKEA</sequence>
<feature type="transmembrane region" description="Helical" evidence="10">
    <location>
        <begin position="53"/>
        <end position="82"/>
    </location>
</feature>
<name>A0ABU7G1Y9_9ALTE</name>
<evidence type="ECO:0000256" key="7">
    <source>
        <dbReference type="ARBA" id="ARBA00023065"/>
    </source>
</evidence>
<keyword evidence="6 10" id="KW-1133">Transmembrane helix</keyword>
<keyword evidence="8 10" id="KW-0472">Membrane</keyword>
<protein>
    <recommendedName>
        <fullName evidence="9">Multidrug-efflux transporter</fullName>
    </recommendedName>
</protein>
<dbReference type="NCBIfam" id="TIGR00797">
    <property type="entry name" value="matE"/>
    <property type="match status" value="1"/>
</dbReference>
<feature type="transmembrane region" description="Helical" evidence="10">
    <location>
        <begin position="393"/>
        <end position="415"/>
    </location>
</feature>
<keyword evidence="2" id="KW-0813">Transport</keyword>
<feature type="transmembrane region" description="Helical" evidence="10">
    <location>
        <begin position="355"/>
        <end position="373"/>
    </location>
</feature>
<evidence type="ECO:0000256" key="4">
    <source>
        <dbReference type="ARBA" id="ARBA00022475"/>
    </source>
</evidence>
<comment type="subcellular location">
    <subcellularLocation>
        <location evidence="1">Cell inner membrane</location>
        <topology evidence="1">Multi-pass membrane protein</topology>
    </subcellularLocation>
</comment>
<keyword evidence="12" id="KW-1185">Reference proteome</keyword>
<accession>A0ABU7G1Y9</accession>
<dbReference type="InterPro" id="IPR050222">
    <property type="entry name" value="MATE_MdtK"/>
</dbReference>